<dbReference type="FunFam" id="1.10.20.140:FF:000001">
    <property type="entry name" value="tRNA dimethylallyltransferase"/>
    <property type="match status" value="1"/>
</dbReference>
<dbReference type="InterPro" id="IPR018022">
    <property type="entry name" value="IPT"/>
</dbReference>
<feature type="site" description="Interaction with substrate tRNA" evidence="10">
    <location>
        <position position="127"/>
    </location>
</feature>
<evidence type="ECO:0000256" key="11">
    <source>
        <dbReference type="RuleBase" id="RU003783"/>
    </source>
</evidence>
<keyword evidence="5 10" id="KW-0819">tRNA processing</keyword>
<dbReference type="Gene3D" id="1.10.20.140">
    <property type="match status" value="1"/>
</dbReference>
<dbReference type="PANTHER" id="PTHR11088">
    <property type="entry name" value="TRNA DIMETHYLALLYLTRANSFERASE"/>
    <property type="match status" value="1"/>
</dbReference>
<protein>
    <recommendedName>
        <fullName evidence="10">tRNA dimethylallyltransferase</fullName>
        <ecNumber evidence="10">2.5.1.75</ecNumber>
    </recommendedName>
    <alternativeName>
        <fullName evidence="10">Dimethylallyl diphosphate:tRNA dimethylallyltransferase</fullName>
        <shortName evidence="10">DMAPP:tRNA dimethylallyltransferase</shortName>
        <shortName evidence="10">DMATase</shortName>
    </alternativeName>
    <alternativeName>
        <fullName evidence="10">Isopentenyl-diphosphate:tRNA isopentenyltransferase</fullName>
        <shortName evidence="10">IPP transferase</shortName>
        <shortName evidence="10">IPPT</shortName>
        <shortName evidence="10">IPTase</shortName>
    </alternativeName>
</protein>
<organism evidence="14 15">
    <name type="scientific">Tessaracoccus lapidicaptus</name>
    <dbReference type="NCBI Taxonomy" id="1427523"/>
    <lineage>
        <taxon>Bacteria</taxon>
        <taxon>Bacillati</taxon>
        <taxon>Actinomycetota</taxon>
        <taxon>Actinomycetes</taxon>
        <taxon>Propionibacteriales</taxon>
        <taxon>Propionibacteriaceae</taxon>
        <taxon>Tessaracoccus</taxon>
    </lineage>
</organism>
<sequence>MNVPLVVLVGPTATGKSGLAVDLALELAAAGRPAEIVNADSMLVYRGMDIGTAKPTRAERRGVPHHLIDIWDVTVRASVAEFQLLARETIARLRGAGVIPVMVGGSALYTRAIVDRFDFPGSDPEVRAHWEAELAAGGPHALHARLAQLSPESATQIEPGNGRRIVRALEIAELTGGHRAELPQWTYELPGVHQFGLTMDRADLDRRIEERVDAMWRAGLVDEVRGLVSAGLRDGQTAVRAIGYRQVVDFLDGACSEDEAREAVKRATRQFFRKQLGWYRRDPRITWLPAGDPMNVGRIVAALRSDDQAQGGRHAAFQLPQGPRDPE</sequence>
<comment type="function">
    <text evidence="2 10 12">Catalyzes the transfer of a dimethylallyl group onto the adenine at position 37 in tRNAs that read codons beginning with uridine, leading to the formation of N6-(dimethylallyl)adenosine (i(6)A).</text>
</comment>
<name>A0A1C0AMF1_9ACTN</name>
<evidence type="ECO:0000313" key="15">
    <source>
        <dbReference type="Proteomes" id="UP000093501"/>
    </source>
</evidence>
<dbReference type="InterPro" id="IPR039657">
    <property type="entry name" value="Dimethylallyltransferase"/>
</dbReference>
<evidence type="ECO:0000256" key="6">
    <source>
        <dbReference type="ARBA" id="ARBA00022741"/>
    </source>
</evidence>
<evidence type="ECO:0000256" key="1">
    <source>
        <dbReference type="ARBA" id="ARBA00001946"/>
    </source>
</evidence>
<feature type="binding site" evidence="10">
    <location>
        <begin position="12"/>
        <end position="17"/>
    </location>
    <ligand>
        <name>substrate</name>
    </ligand>
</feature>
<evidence type="ECO:0000256" key="7">
    <source>
        <dbReference type="ARBA" id="ARBA00022840"/>
    </source>
</evidence>
<comment type="caution">
    <text evidence="10">Lacks conserved residue(s) required for the propagation of feature annotation.</text>
</comment>
<comment type="cofactor">
    <cofactor evidence="1 10">
        <name>Mg(2+)</name>
        <dbReference type="ChEBI" id="CHEBI:18420"/>
    </cofactor>
</comment>
<evidence type="ECO:0000313" key="14">
    <source>
        <dbReference type="EMBL" id="OCL34521.1"/>
    </source>
</evidence>
<reference evidence="15" key="1">
    <citation type="submission" date="2016-07" db="EMBL/GenBank/DDBJ databases">
        <authorList>
            <person name="Florea S."/>
            <person name="Webb J.S."/>
            <person name="Jaromczyk J."/>
            <person name="Schardl C.L."/>
        </authorList>
    </citation>
    <scope>NUCLEOTIDE SEQUENCE [LARGE SCALE GENOMIC DNA]</scope>
    <source>
        <strain evidence="15">IPBSL-7</strain>
    </source>
</reference>
<evidence type="ECO:0000256" key="13">
    <source>
        <dbReference type="RuleBase" id="RU003785"/>
    </source>
</evidence>
<evidence type="ECO:0000256" key="4">
    <source>
        <dbReference type="ARBA" id="ARBA00022679"/>
    </source>
</evidence>
<dbReference type="EMBL" id="MBQD01000020">
    <property type="protein sequence ID" value="OCL34521.1"/>
    <property type="molecule type" value="Genomic_DNA"/>
</dbReference>
<keyword evidence="8 10" id="KW-0460">Magnesium</keyword>
<accession>A0A1C0AMF1</accession>
<evidence type="ECO:0000256" key="3">
    <source>
        <dbReference type="ARBA" id="ARBA00005842"/>
    </source>
</evidence>
<evidence type="ECO:0000256" key="2">
    <source>
        <dbReference type="ARBA" id="ARBA00003213"/>
    </source>
</evidence>
<dbReference type="SUPFAM" id="SSF52540">
    <property type="entry name" value="P-loop containing nucleoside triphosphate hydrolases"/>
    <property type="match status" value="1"/>
</dbReference>
<dbReference type="GO" id="GO:0005524">
    <property type="term" value="F:ATP binding"/>
    <property type="evidence" value="ECO:0007669"/>
    <property type="project" value="UniProtKB-UniRule"/>
</dbReference>
<comment type="caution">
    <text evidence="14">The sequence shown here is derived from an EMBL/GenBank/DDBJ whole genome shotgun (WGS) entry which is preliminary data.</text>
</comment>
<feature type="binding site" evidence="10">
    <location>
        <begin position="10"/>
        <end position="17"/>
    </location>
    <ligand>
        <name>ATP</name>
        <dbReference type="ChEBI" id="CHEBI:30616"/>
    </ligand>
</feature>
<keyword evidence="7 10" id="KW-0067">ATP-binding</keyword>
<comment type="catalytic activity">
    <reaction evidence="9 10 11">
        <text>adenosine(37) in tRNA + dimethylallyl diphosphate = N(6)-dimethylallyladenosine(37) in tRNA + diphosphate</text>
        <dbReference type="Rhea" id="RHEA:26482"/>
        <dbReference type="Rhea" id="RHEA-COMP:10162"/>
        <dbReference type="Rhea" id="RHEA-COMP:10375"/>
        <dbReference type="ChEBI" id="CHEBI:33019"/>
        <dbReference type="ChEBI" id="CHEBI:57623"/>
        <dbReference type="ChEBI" id="CHEBI:74411"/>
        <dbReference type="ChEBI" id="CHEBI:74415"/>
        <dbReference type="EC" id="2.5.1.75"/>
    </reaction>
</comment>
<gene>
    <name evidence="10" type="primary">miaA</name>
    <name evidence="14" type="ORF">BCR15_02135</name>
</gene>
<dbReference type="Pfam" id="PF01715">
    <property type="entry name" value="IPPT"/>
    <property type="match status" value="1"/>
</dbReference>
<dbReference type="AlphaFoldDB" id="A0A1C0AMF1"/>
<proteinExistence type="inferred from homology"/>
<feature type="site" description="Interaction with substrate tRNA" evidence="10">
    <location>
        <position position="106"/>
    </location>
</feature>
<comment type="subunit">
    <text evidence="10">Monomer.</text>
</comment>
<evidence type="ECO:0000256" key="10">
    <source>
        <dbReference type="HAMAP-Rule" id="MF_00185"/>
    </source>
</evidence>
<dbReference type="HAMAP" id="MF_00185">
    <property type="entry name" value="IPP_trans"/>
    <property type="match status" value="1"/>
</dbReference>
<evidence type="ECO:0000256" key="12">
    <source>
        <dbReference type="RuleBase" id="RU003784"/>
    </source>
</evidence>
<evidence type="ECO:0000256" key="9">
    <source>
        <dbReference type="ARBA" id="ARBA00049563"/>
    </source>
</evidence>
<evidence type="ECO:0000256" key="5">
    <source>
        <dbReference type="ARBA" id="ARBA00022694"/>
    </source>
</evidence>
<dbReference type="InterPro" id="IPR027417">
    <property type="entry name" value="P-loop_NTPase"/>
</dbReference>
<comment type="similarity">
    <text evidence="3 10 13">Belongs to the IPP transferase family.</text>
</comment>
<feature type="region of interest" description="Interaction with substrate tRNA" evidence="10">
    <location>
        <begin position="40"/>
        <end position="43"/>
    </location>
</feature>
<dbReference type="NCBIfam" id="TIGR00174">
    <property type="entry name" value="miaA"/>
    <property type="match status" value="1"/>
</dbReference>
<dbReference type="EC" id="2.5.1.75" evidence="10"/>
<keyword evidence="15" id="KW-1185">Reference proteome</keyword>
<keyword evidence="6 10" id="KW-0547">Nucleotide-binding</keyword>
<dbReference type="RefSeq" id="WP_068751204.1">
    <property type="nucleotide sequence ID" value="NZ_LR214441.1"/>
</dbReference>
<dbReference type="PANTHER" id="PTHR11088:SF60">
    <property type="entry name" value="TRNA DIMETHYLALLYLTRANSFERASE"/>
    <property type="match status" value="1"/>
</dbReference>
<keyword evidence="4 10" id="KW-0808">Transferase</keyword>
<dbReference type="GO" id="GO:0006400">
    <property type="term" value="P:tRNA modification"/>
    <property type="evidence" value="ECO:0007669"/>
    <property type="project" value="TreeGrafter"/>
</dbReference>
<evidence type="ECO:0000256" key="8">
    <source>
        <dbReference type="ARBA" id="ARBA00022842"/>
    </source>
</evidence>
<dbReference type="Proteomes" id="UP000093501">
    <property type="component" value="Unassembled WGS sequence"/>
</dbReference>
<dbReference type="Gene3D" id="3.40.50.300">
    <property type="entry name" value="P-loop containing nucleotide triphosphate hydrolases"/>
    <property type="match status" value="1"/>
</dbReference>
<dbReference type="GO" id="GO:0052381">
    <property type="term" value="F:tRNA dimethylallyltransferase activity"/>
    <property type="evidence" value="ECO:0007669"/>
    <property type="project" value="UniProtKB-UniRule"/>
</dbReference>